<gene>
    <name evidence="1" type="ORF">VSDG_09523</name>
</gene>
<dbReference type="PANTHER" id="PTHR40788:SF2">
    <property type="entry name" value="CLR5 DOMAIN-CONTAINING PROTEIN"/>
    <property type="match status" value="1"/>
</dbReference>
<keyword evidence="2" id="KW-1185">Reference proteome</keyword>
<comment type="caution">
    <text evidence="1">The sequence shown here is derived from an EMBL/GenBank/DDBJ whole genome shotgun (WGS) entry which is preliminary data.</text>
</comment>
<dbReference type="Proteomes" id="UP000284375">
    <property type="component" value="Unassembled WGS sequence"/>
</dbReference>
<accession>A0A423VCK8</accession>
<reference evidence="1 2" key="1">
    <citation type="submission" date="2015-09" db="EMBL/GenBank/DDBJ databases">
        <title>Host preference determinants of Valsa canker pathogens revealed by comparative genomics.</title>
        <authorList>
            <person name="Yin Z."/>
            <person name="Huang L."/>
        </authorList>
    </citation>
    <scope>NUCLEOTIDE SEQUENCE [LARGE SCALE GENOMIC DNA]</scope>
    <source>
        <strain evidence="1 2">YSFL</strain>
    </source>
</reference>
<name>A0A423VCK8_CYTCH</name>
<dbReference type="STRING" id="252740.A0A423VCK8"/>
<dbReference type="PANTHER" id="PTHR40788">
    <property type="entry name" value="CLR5 DOMAIN-CONTAINING PROTEIN-RELATED"/>
    <property type="match status" value="1"/>
</dbReference>
<organism evidence="1 2">
    <name type="scientific">Cytospora chrysosperma</name>
    <name type="common">Cytospora canker fungus</name>
    <name type="synonym">Sphaeria chrysosperma</name>
    <dbReference type="NCBI Taxonomy" id="252740"/>
    <lineage>
        <taxon>Eukaryota</taxon>
        <taxon>Fungi</taxon>
        <taxon>Dikarya</taxon>
        <taxon>Ascomycota</taxon>
        <taxon>Pezizomycotina</taxon>
        <taxon>Sordariomycetes</taxon>
        <taxon>Sordariomycetidae</taxon>
        <taxon>Diaporthales</taxon>
        <taxon>Cytosporaceae</taxon>
        <taxon>Cytospora</taxon>
    </lineage>
</organism>
<dbReference type="EMBL" id="LJZO01000064">
    <property type="protein sequence ID" value="ROV88686.1"/>
    <property type="molecule type" value="Genomic_DNA"/>
</dbReference>
<evidence type="ECO:0000313" key="2">
    <source>
        <dbReference type="Proteomes" id="UP000284375"/>
    </source>
</evidence>
<dbReference type="AlphaFoldDB" id="A0A423VCK8"/>
<protein>
    <submittedName>
        <fullName evidence="1">Uncharacterized protein</fullName>
    </submittedName>
</protein>
<sequence>MDLRPDYQFDPFSPEAAAYDNIDVDLDGIDFNDPASFMKVLGGGGLLVPKLMQLAEVRPDGDIMYLGKITTAIVPIYLNEYVIVLNGKSSPDEYGKLVAWDDYPDAFDWMSWANGFEYAMVDYKEVIQNEFVSQTRPWAGILSAIVEKNLMQAVDLGDISGGRFAYPIEKRRIKENVGILRYSEPTLAVDARALKVFRTLFFDPSPTAMPGEVSWTDFLHALTSTGFAAEKLYGSVWQFRPTALDVERSI</sequence>
<proteinExistence type="predicted"/>
<dbReference type="OrthoDB" id="2922289at2759"/>
<evidence type="ECO:0000313" key="1">
    <source>
        <dbReference type="EMBL" id="ROV88686.1"/>
    </source>
</evidence>